<evidence type="ECO:0000256" key="2">
    <source>
        <dbReference type="SAM" id="Phobius"/>
    </source>
</evidence>
<feature type="compositionally biased region" description="Basic and acidic residues" evidence="1">
    <location>
        <begin position="292"/>
        <end position="311"/>
    </location>
</feature>
<reference evidence="3" key="2">
    <citation type="submission" date="2023-06" db="EMBL/GenBank/DDBJ databases">
        <authorList>
            <consortium name="Lawrence Berkeley National Laboratory"/>
            <person name="Haridas S."/>
            <person name="Hensen N."/>
            <person name="Bonometti L."/>
            <person name="Westerberg I."/>
            <person name="Brannstrom I.O."/>
            <person name="Guillou S."/>
            <person name="Cros-Aarteil S."/>
            <person name="Calhoun S."/>
            <person name="Kuo A."/>
            <person name="Mondo S."/>
            <person name="Pangilinan J."/>
            <person name="Riley R."/>
            <person name="Labutti K."/>
            <person name="Andreopoulos B."/>
            <person name="Lipzen A."/>
            <person name="Chen C."/>
            <person name="Yanf M."/>
            <person name="Daum C."/>
            <person name="Ng V."/>
            <person name="Clum A."/>
            <person name="Steindorff A."/>
            <person name="Ohm R."/>
            <person name="Martin F."/>
            <person name="Silar P."/>
            <person name="Natvig D."/>
            <person name="Lalanne C."/>
            <person name="Gautier V."/>
            <person name="Ament-Velasquez S.L."/>
            <person name="Kruys A."/>
            <person name="Hutchinson M.I."/>
            <person name="Powell A.J."/>
            <person name="Barry K."/>
            <person name="Miller A.N."/>
            <person name="Grigoriev I.V."/>
            <person name="Debuchy R."/>
            <person name="Gladieux P."/>
            <person name="Thoren M.H."/>
            <person name="Johannesson H."/>
        </authorList>
    </citation>
    <scope>NUCLEOTIDE SEQUENCE</scope>
    <source>
        <strain evidence="3">CBS 314.62</strain>
    </source>
</reference>
<feature type="transmembrane region" description="Helical" evidence="2">
    <location>
        <begin position="243"/>
        <end position="264"/>
    </location>
</feature>
<feature type="compositionally biased region" description="Low complexity" evidence="1">
    <location>
        <begin position="183"/>
        <end position="194"/>
    </location>
</feature>
<reference evidence="3" key="1">
    <citation type="journal article" date="2023" name="Mol. Phylogenet. Evol.">
        <title>Genome-scale phylogeny and comparative genomics of the fungal order Sordariales.</title>
        <authorList>
            <person name="Hensen N."/>
            <person name="Bonometti L."/>
            <person name="Westerberg I."/>
            <person name="Brannstrom I.O."/>
            <person name="Guillou S."/>
            <person name="Cros-Aarteil S."/>
            <person name="Calhoun S."/>
            <person name="Haridas S."/>
            <person name="Kuo A."/>
            <person name="Mondo S."/>
            <person name="Pangilinan J."/>
            <person name="Riley R."/>
            <person name="LaButti K."/>
            <person name="Andreopoulos B."/>
            <person name="Lipzen A."/>
            <person name="Chen C."/>
            <person name="Yan M."/>
            <person name="Daum C."/>
            <person name="Ng V."/>
            <person name="Clum A."/>
            <person name="Steindorff A."/>
            <person name="Ohm R.A."/>
            <person name="Martin F."/>
            <person name="Silar P."/>
            <person name="Natvig D.O."/>
            <person name="Lalanne C."/>
            <person name="Gautier V."/>
            <person name="Ament-Velasquez S.L."/>
            <person name="Kruys A."/>
            <person name="Hutchinson M.I."/>
            <person name="Powell A.J."/>
            <person name="Barry K."/>
            <person name="Miller A.N."/>
            <person name="Grigoriev I.V."/>
            <person name="Debuchy R."/>
            <person name="Gladieux P."/>
            <person name="Hiltunen Thoren M."/>
            <person name="Johannesson H."/>
        </authorList>
    </citation>
    <scope>NUCLEOTIDE SEQUENCE</scope>
    <source>
        <strain evidence="3">CBS 314.62</strain>
    </source>
</reference>
<accession>A0AAE0XCQ1</accession>
<keyword evidence="2" id="KW-1133">Transmembrane helix</keyword>
<protein>
    <submittedName>
        <fullName evidence="3">Uncharacterized protein</fullName>
    </submittedName>
</protein>
<dbReference type="Gene3D" id="3.10.180.10">
    <property type="entry name" value="2,3-Dihydroxybiphenyl 1,2-Dioxygenase, domain 1"/>
    <property type="match status" value="1"/>
</dbReference>
<dbReference type="EMBL" id="JAULSO010000002">
    <property type="protein sequence ID" value="KAK3690041.1"/>
    <property type="molecule type" value="Genomic_DNA"/>
</dbReference>
<feature type="compositionally biased region" description="Polar residues" evidence="1">
    <location>
        <begin position="95"/>
        <end position="116"/>
    </location>
</feature>
<feature type="compositionally biased region" description="Polar residues" evidence="1">
    <location>
        <begin position="217"/>
        <end position="238"/>
    </location>
</feature>
<dbReference type="PANTHER" id="PTHR35006:SF3">
    <property type="entry name" value="GLYOXALASE FAMILY PROTEIN (AFU_ORTHOLOGUE AFUA_3G06020)"/>
    <property type="match status" value="1"/>
</dbReference>
<proteinExistence type="predicted"/>
<dbReference type="Proteomes" id="UP001270362">
    <property type="component" value="Unassembled WGS sequence"/>
</dbReference>
<evidence type="ECO:0000313" key="3">
    <source>
        <dbReference type="EMBL" id="KAK3690041.1"/>
    </source>
</evidence>
<comment type="caution">
    <text evidence="3">The sequence shown here is derived from an EMBL/GenBank/DDBJ whole genome shotgun (WGS) entry which is preliminary data.</text>
</comment>
<feature type="compositionally biased region" description="Polar residues" evidence="1">
    <location>
        <begin position="326"/>
        <end position="336"/>
    </location>
</feature>
<gene>
    <name evidence="3" type="ORF">B0T22DRAFT_423697</name>
</gene>
<dbReference type="InterPro" id="IPR029068">
    <property type="entry name" value="Glyas_Bleomycin-R_OHBP_Dase"/>
</dbReference>
<feature type="region of interest" description="Disordered" evidence="1">
    <location>
        <begin position="507"/>
        <end position="542"/>
    </location>
</feature>
<dbReference type="PANTHER" id="PTHR35006">
    <property type="entry name" value="GLYOXALASE FAMILY PROTEIN (AFU_ORTHOLOGUE AFUA_5G14830)"/>
    <property type="match status" value="1"/>
</dbReference>
<feature type="region of interest" description="Disordered" evidence="1">
    <location>
        <begin position="95"/>
        <end position="125"/>
    </location>
</feature>
<sequence>MLPFLEVEHLPSSSSFYSAVVQPLGLRYLSTEDDGHFPSILYGTSSRDPPVFQLRQIHASRDRPLRISRIALSAPSAEATADVYAFAVRANPDIQDSSYPRHSSATRSASGVSASRSIGGGGEKRVKITDYDGNIMDIVYCPPPDYPSHYSGSTVRHTQSTDDEAARILHWNYDIATSLPHPSSGAGSVVSGASDRTATRRPYAEVPADDHYKLRRSVTSSSSVYEPTASPRKNSQGISTSTVVGTLLGVAAGATLVGGVLYGMTRNDRSRSSREEFDAPSFSRRSTFPEPYPDRADRSVPAERPTERARYPEAYAPVSDYRAPSEYQTRYSQASAPRSREVEDLYEDIRGRQSAPRSRASVRTRSEISGNRQPLLIEDTEHRSYMSSKSSRHPPSVQRSYTYERPEQESYSYVSARSHRSSATLRAAPPPMPTATSQHLVSRSRTGSRITTTTIKVGGSGSSQSPRTMSRSGNTYISARDIPLPASGVGTPAGTYVSARHVPLPSGVGTNWEEPDDDADSIAPSDSISCVGSRRSGRSYRH</sequence>
<dbReference type="AlphaFoldDB" id="A0AAE0XCQ1"/>
<name>A0AAE0XCQ1_9PEZI</name>
<organism evidence="3 4">
    <name type="scientific">Podospora appendiculata</name>
    <dbReference type="NCBI Taxonomy" id="314037"/>
    <lineage>
        <taxon>Eukaryota</taxon>
        <taxon>Fungi</taxon>
        <taxon>Dikarya</taxon>
        <taxon>Ascomycota</taxon>
        <taxon>Pezizomycotina</taxon>
        <taxon>Sordariomycetes</taxon>
        <taxon>Sordariomycetidae</taxon>
        <taxon>Sordariales</taxon>
        <taxon>Podosporaceae</taxon>
        <taxon>Podospora</taxon>
    </lineage>
</organism>
<keyword evidence="2" id="KW-0812">Transmembrane</keyword>
<feature type="region of interest" description="Disordered" evidence="1">
    <location>
        <begin position="182"/>
        <end position="238"/>
    </location>
</feature>
<feature type="region of interest" description="Disordered" evidence="1">
    <location>
        <begin position="268"/>
        <end position="446"/>
    </location>
</feature>
<evidence type="ECO:0000313" key="4">
    <source>
        <dbReference type="Proteomes" id="UP001270362"/>
    </source>
</evidence>
<feature type="compositionally biased region" description="Basic and acidic residues" evidence="1">
    <location>
        <begin position="338"/>
        <end position="351"/>
    </location>
</feature>
<feature type="compositionally biased region" description="Basic and acidic residues" evidence="1">
    <location>
        <begin position="268"/>
        <end position="277"/>
    </location>
</feature>
<keyword evidence="4" id="KW-1185">Reference proteome</keyword>
<feature type="compositionally biased region" description="Polar residues" evidence="1">
    <location>
        <begin position="361"/>
        <end position="372"/>
    </location>
</feature>
<evidence type="ECO:0000256" key="1">
    <source>
        <dbReference type="SAM" id="MobiDB-lite"/>
    </source>
</evidence>
<keyword evidence="2" id="KW-0472">Membrane</keyword>